<dbReference type="Gene3D" id="1.10.150.130">
    <property type="match status" value="1"/>
</dbReference>
<organism evidence="6 7">
    <name type="scientific">Jeongeupia naejangsanensis</name>
    <dbReference type="NCBI Taxonomy" id="613195"/>
    <lineage>
        <taxon>Bacteria</taxon>
        <taxon>Pseudomonadati</taxon>
        <taxon>Pseudomonadota</taxon>
        <taxon>Betaproteobacteria</taxon>
        <taxon>Neisseriales</taxon>
        <taxon>Chitinibacteraceae</taxon>
        <taxon>Jeongeupia</taxon>
    </lineage>
</organism>
<dbReference type="PANTHER" id="PTHR30629:SF9">
    <property type="entry name" value="PROTEIN INTB-RELATED"/>
    <property type="match status" value="1"/>
</dbReference>
<proteinExistence type="inferred from homology"/>
<dbReference type="PROSITE" id="PS51898">
    <property type="entry name" value="TYR_RECOMBINASE"/>
    <property type="match status" value="1"/>
</dbReference>
<dbReference type="Proteomes" id="UP000809431">
    <property type="component" value="Unassembled WGS sequence"/>
</dbReference>
<dbReference type="InterPro" id="IPR038488">
    <property type="entry name" value="Integrase_DNA-bd_sf"/>
</dbReference>
<dbReference type="Gene3D" id="1.10.443.10">
    <property type="entry name" value="Intergrase catalytic core"/>
    <property type="match status" value="1"/>
</dbReference>
<dbReference type="EMBL" id="JAESND010000004">
    <property type="protein sequence ID" value="MBM3116083.1"/>
    <property type="molecule type" value="Genomic_DNA"/>
</dbReference>
<sequence>MARTTKPLTDADCRNAKPRDKDFSLFDGGGLFLLMKANGTKSWRFKFTKPSGKPGLTAFGDYPALSLSEARAKRDEARSLLATRIDPIEHKRQVKRDEANSTLNSFEAIARDWHAKSAGKWTPDHARRILGRLEADIFPAIGQRAIADLNTRDLLAPLRRVEERGALDLASRLRQHIDGIMRYAVQTCLIDTNPARDMTGALAVRKATHRPALALERIPELLQHVENDGGRTLTKQALRFTLLTFVRSSELRFMRWDEIDANRAIWTIPASRTEIEGVKHSHRGAKMREPHMVPLSHQALAVLEAIHPLTGRFDLVFAGDHDASKPMSENTVNQALRRMGFDTKTEVCGHGFRAMACSALLESGLWSEDAIERQMSHKERNGVRAAYTHKAEFLAQRRMMVQWWADWLDANRTQFIPPHDFAGQGDKVIPLRKGKAA</sequence>
<dbReference type="PANTHER" id="PTHR30629">
    <property type="entry name" value="PROPHAGE INTEGRASE"/>
    <property type="match status" value="1"/>
</dbReference>
<evidence type="ECO:0000256" key="3">
    <source>
        <dbReference type="ARBA" id="ARBA00023125"/>
    </source>
</evidence>
<evidence type="ECO:0000259" key="5">
    <source>
        <dbReference type="PROSITE" id="PS51898"/>
    </source>
</evidence>
<comment type="caution">
    <text evidence="6">The sequence shown here is derived from an EMBL/GenBank/DDBJ whole genome shotgun (WGS) entry which is preliminary data.</text>
</comment>
<dbReference type="InterPro" id="IPR011010">
    <property type="entry name" value="DNA_brk_join_enz"/>
</dbReference>
<dbReference type="InterPro" id="IPR025166">
    <property type="entry name" value="Integrase_DNA_bind_dom"/>
</dbReference>
<evidence type="ECO:0000256" key="1">
    <source>
        <dbReference type="ARBA" id="ARBA00008857"/>
    </source>
</evidence>
<dbReference type="RefSeq" id="WP_203538168.1">
    <property type="nucleotide sequence ID" value="NZ_JAESND010000004.1"/>
</dbReference>
<gene>
    <name evidence="6" type="ORF">JMJ54_09575</name>
</gene>
<dbReference type="Pfam" id="PF13356">
    <property type="entry name" value="Arm-DNA-bind_3"/>
    <property type="match status" value="1"/>
</dbReference>
<comment type="similarity">
    <text evidence="1">Belongs to the 'phage' integrase family.</text>
</comment>
<dbReference type="SUPFAM" id="SSF56349">
    <property type="entry name" value="DNA breaking-rejoining enzymes"/>
    <property type="match status" value="1"/>
</dbReference>
<keyword evidence="4" id="KW-0233">DNA recombination</keyword>
<dbReference type="Pfam" id="PF22022">
    <property type="entry name" value="Phage_int_M"/>
    <property type="match status" value="1"/>
</dbReference>
<dbReference type="InterPro" id="IPR053876">
    <property type="entry name" value="Phage_int_M"/>
</dbReference>
<keyword evidence="7" id="KW-1185">Reference proteome</keyword>
<dbReference type="InterPro" id="IPR050808">
    <property type="entry name" value="Phage_Integrase"/>
</dbReference>
<evidence type="ECO:0000256" key="2">
    <source>
        <dbReference type="ARBA" id="ARBA00022908"/>
    </source>
</evidence>
<dbReference type="Pfam" id="PF00589">
    <property type="entry name" value="Phage_integrase"/>
    <property type="match status" value="1"/>
</dbReference>
<dbReference type="InterPro" id="IPR013762">
    <property type="entry name" value="Integrase-like_cat_sf"/>
</dbReference>
<keyword evidence="2" id="KW-0229">DNA integration</keyword>
<dbReference type="InterPro" id="IPR002104">
    <property type="entry name" value="Integrase_catalytic"/>
</dbReference>
<feature type="domain" description="Tyr recombinase" evidence="5">
    <location>
        <begin position="208"/>
        <end position="401"/>
    </location>
</feature>
<keyword evidence="3" id="KW-0238">DNA-binding</keyword>
<evidence type="ECO:0000313" key="6">
    <source>
        <dbReference type="EMBL" id="MBM3116083.1"/>
    </source>
</evidence>
<evidence type="ECO:0000256" key="4">
    <source>
        <dbReference type="ARBA" id="ARBA00023172"/>
    </source>
</evidence>
<evidence type="ECO:0000313" key="7">
    <source>
        <dbReference type="Proteomes" id="UP000809431"/>
    </source>
</evidence>
<dbReference type="Gene3D" id="3.30.160.390">
    <property type="entry name" value="Integrase, DNA-binding domain"/>
    <property type="match status" value="1"/>
</dbReference>
<accession>A0ABS2BKH1</accession>
<dbReference type="CDD" id="cd00801">
    <property type="entry name" value="INT_P4_C"/>
    <property type="match status" value="1"/>
</dbReference>
<protein>
    <submittedName>
        <fullName evidence="6">Tyrosine-type recombinase/integrase</fullName>
    </submittedName>
</protein>
<reference evidence="6 7" key="1">
    <citation type="submission" date="2021-01" db="EMBL/GenBank/DDBJ databases">
        <title>Draft Genome Sequence and Polyhydroxyalkanoate Biosynthetic Potential of Jeongeupia naejangsanensis Type Strain DSM 24253.</title>
        <authorList>
            <person name="Turrini P."/>
            <person name="Artuso I."/>
            <person name="Lugli G.A."/>
            <person name="Frangipani E."/>
            <person name="Ventura M."/>
            <person name="Visca P."/>
        </authorList>
    </citation>
    <scope>NUCLEOTIDE SEQUENCE [LARGE SCALE GENOMIC DNA]</scope>
    <source>
        <strain evidence="6 7">DSM 24253</strain>
    </source>
</reference>
<name>A0ABS2BKH1_9NEIS</name>
<dbReference type="InterPro" id="IPR010998">
    <property type="entry name" value="Integrase_recombinase_N"/>
</dbReference>